<dbReference type="EMBL" id="JBGMEF010000008">
    <property type="protein sequence ID" value="MFO3666483.1"/>
    <property type="molecule type" value="Genomic_DNA"/>
</dbReference>
<dbReference type="InterPro" id="IPR000086">
    <property type="entry name" value="NUDIX_hydrolase_dom"/>
</dbReference>
<keyword evidence="3" id="KW-0515">Mutator protein</keyword>
<keyword evidence="9" id="KW-0234">DNA repair</keyword>
<keyword evidence="6" id="KW-0227">DNA damage</keyword>
<dbReference type="SUPFAM" id="SSF55811">
    <property type="entry name" value="Nudix"/>
    <property type="match status" value="1"/>
</dbReference>
<dbReference type="PROSITE" id="PS00893">
    <property type="entry name" value="NUDIX_BOX"/>
    <property type="match status" value="1"/>
</dbReference>
<gene>
    <name evidence="13" type="ORF">ACCQ42_01660</name>
</gene>
<keyword evidence="14" id="KW-1185">Reference proteome</keyword>
<evidence type="ECO:0000313" key="14">
    <source>
        <dbReference type="Proteomes" id="UP001637994"/>
    </source>
</evidence>
<dbReference type="Gene3D" id="3.90.79.10">
    <property type="entry name" value="Nucleoside Triphosphate Pyrophosphohydrolase"/>
    <property type="match status" value="1"/>
</dbReference>
<keyword evidence="4" id="KW-0235">DNA replication</keyword>
<evidence type="ECO:0000256" key="6">
    <source>
        <dbReference type="ARBA" id="ARBA00022763"/>
    </source>
</evidence>
<evidence type="ECO:0000256" key="3">
    <source>
        <dbReference type="ARBA" id="ARBA00022457"/>
    </source>
</evidence>
<feature type="domain" description="Nudix hydrolase" evidence="12">
    <location>
        <begin position="28"/>
        <end position="156"/>
    </location>
</feature>
<evidence type="ECO:0000256" key="8">
    <source>
        <dbReference type="ARBA" id="ARBA00022842"/>
    </source>
</evidence>
<dbReference type="CDD" id="cd04693">
    <property type="entry name" value="NUDIX_Hydrolase"/>
    <property type="match status" value="1"/>
</dbReference>
<keyword evidence="7" id="KW-0378">Hydrolase</keyword>
<evidence type="ECO:0000256" key="9">
    <source>
        <dbReference type="ARBA" id="ARBA00023204"/>
    </source>
</evidence>
<evidence type="ECO:0000256" key="2">
    <source>
        <dbReference type="ARBA" id="ARBA00005582"/>
    </source>
</evidence>
<dbReference type="EC" id="3.6.1.55" evidence="11"/>
<evidence type="ECO:0000256" key="7">
    <source>
        <dbReference type="ARBA" id="ARBA00022801"/>
    </source>
</evidence>
<protein>
    <recommendedName>
        <fullName evidence="11">8-oxo-dGTP diphosphatase</fullName>
        <ecNumber evidence="11">3.6.1.55</ecNumber>
    </recommendedName>
</protein>
<dbReference type="Pfam" id="PF00293">
    <property type="entry name" value="NUDIX"/>
    <property type="match status" value="1"/>
</dbReference>
<proteinExistence type="inferred from homology"/>
<name>A0ABW9MAZ2_9FIRM</name>
<keyword evidence="5" id="KW-0479">Metal-binding</keyword>
<evidence type="ECO:0000256" key="11">
    <source>
        <dbReference type="ARBA" id="ARBA00038905"/>
    </source>
</evidence>
<comment type="similarity">
    <text evidence="2">Belongs to the Nudix hydrolase family.</text>
</comment>
<evidence type="ECO:0000256" key="1">
    <source>
        <dbReference type="ARBA" id="ARBA00001946"/>
    </source>
</evidence>
<comment type="caution">
    <text evidence="13">The sequence shown here is derived from an EMBL/GenBank/DDBJ whole genome shotgun (WGS) entry which is preliminary data.</text>
</comment>
<accession>A0ABW9MAZ2</accession>
<evidence type="ECO:0000256" key="5">
    <source>
        <dbReference type="ARBA" id="ARBA00022723"/>
    </source>
</evidence>
<dbReference type="PROSITE" id="PS51462">
    <property type="entry name" value="NUDIX"/>
    <property type="match status" value="1"/>
</dbReference>
<dbReference type="InterPro" id="IPR015797">
    <property type="entry name" value="NUDIX_hydrolase-like_dom_sf"/>
</dbReference>
<evidence type="ECO:0000256" key="10">
    <source>
        <dbReference type="ARBA" id="ARBA00035861"/>
    </source>
</evidence>
<organism evidence="13 14">
    <name type="scientific">Anaerococcus kampingae</name>
    <dbReference type="NCBI Taxonomy" id="3115614"/>
    <lineage>
        <taxon>Bacteria</taxon>
        <taxon>Bacillati</taxon>
        <taxon>Bacillota</taxon>
        <taxon>Tissierellia</taxon>
        <taxon>Tissierellales</taxon>
        <taxon>Peptoniphilaceae</taxon>
        <taxon>Anaerococcus</taxon>
    </lineage>
</organism>
<evidence type="ECO:0000259" key="12">
    <source>
        <dbReference type="PROSITE" id="PS51462"/>
    </source>
</evidence>
<dbReference type="InterPro" id="IPR047127">
    <property type="entry name" value="MutT-like"/>
</dbReference>
<reference evidence="13 14" key="1">
    <citation type="journal article" date="2025" name="Anaerobe">
        <title>Description of Anaerococcus kampingiae sp. nov., Anaerococcus groningensis sp. nov., Anaerococcus martiniensis sp. nov., and Anaerococcus cruorum sp. nov., isolated from human clinical specimens.</title>
        <authorList>
            <person name="Boiten K.E."/>
            <person name="Meijer J."/>
            <person name="van Wezel E.M."/>
            <person name="Veloo A.C.M."/>
        </authorList>
    </citation>
    <scope>NUCLEOTIDE SEQUENCE [LARGE SCALE GENOMIC DNA]</scope>
    <source>
        <strain evidence="13 14">ENR0874</strain>
    </source>
</reference>
<dbReference type="PANTHER" id="PTHR47707:SF1">
    <property type="entry name" value="NUDIX HYDROLASE FAMILY PROTEIN"/>
    <property type="match status" value="1"/>
</dbReference>
<dbReference type="RefSeq" id="WP_410035157.1">
    <property type="nucleotide sequence ID" value="NZ_JBGMEF010000008.1"/>
</dbReference>
<dbReference type="InterPro" id="IPR020084">
    <property type="entry name" value="NUDIX_hydrolase_CS"/>
</dbReference>
<dbReference type="Proteomes" id="UP001637994">
    <property type="component" value="Unassembled WGS sequence"/>
</dbReference>
<evidence type="ECO:0000256" key="4">
    <source>
        <dbReference type="ARBA" id="ARBA00022705"/>
    </source>
</evidence>
<evidence type="ECO:0000313" key="13">
    <source>
        <dbReference type="EMBL" id="MFO3666483.1"/>
    </source>
</evidence>
<comment type="catalytic activity">
    <reaction evidence="10">
        <text>8-oxo-dGTP + H2O = 8-oxo-dGMP + diphosphate + H(+)</text>
        <dbReference type="Rhea" id="RHEA:31575"/>
        <dbReference type="ChEBI" id="CHEBI:15377"/>
        <dbReference type="ChEBI" id="CHEBI:15378"/>
        <dbReference type="ChEBI" id="CHEBI:33019"/>
        <dbReference type="ChEBI" id="CHEBI:63224"/>
        <dbReference type="ChEBI" id="CHEBI:77896"/>
        <dbReference type="EC" id="3.6.1.55"/>
    </reaction>
</comment>
<keyword evidence="8" id="KW-0460">Magnesium</keyword>
<comment type="cofactor">
    <cofactor evidence="1">
        <name>Mg(2+)</name>
        <dbReference type="ChEBI" id="CHEBI:18420"/>
    </cofactor>
</comment>
<sequence length="171" mass="20218">MEILDLYDRYRKKTGKTYIRGDVMPPNTYRLIVHVLIFDRDGRLLIQQRKAEKSMGGLWDITCGGACQSGENTDQAASRELYEELGIAFNFRGSRPILTANFKYGFDDFYMIHKNIRLEDLKLQEEEVSDARWASYDEVTRLMKRGKFVKYKKSFIDLLFDLEKDKRFMEI</sequence>
<dbReference type="PANTHER" id="PTHR47707">
    <property type="entry name" value="8-OXO-DGTP DIPHOSPHATASE"/>
    <property type="match status" value="1"/>
</dbReference>